<dbReference type="Proteomes" id="UP000814140">
    <property type="component" value="Unassembled WGS sequence"/>
</dbReference>
<accession>A0ACB8T4Y2</accession>
<keyword evidence="2" id="KW-1185">Reference proteome</keyword>
<comment type="caution">
    <text evidence="1">The sequence shown here is derived from an EMBL/GenBank/DDBJ whole genome shotgun (WGS) entry which is preliminary data.</text>
</comment>
<dbReference type="EMBL" id="MU277201">
    <property type="protein sequence ID" value="KAI0063909.1"/>
    <property type="molecule type" value="Genomic_DNA"/>
</dbReference>
<reference evidence="1" key="2">
    <citation type="journal article" date="2022" name="New Phytol.">
        <title>Evolutionary transition to the ectomycorrhizal habit in the genomes of a hyperdiverse lineage of mushroom-forming fungi.</title>
        <authorList>
            <person name="Looney B."/>
            <person name="Miyauchi S."/>
            <person name="Morin E."/>
            <person name="Drula E."/>
            <person name="Courty P.E."/>
            <person name="Kohler A."/>
            <person name="Kuo A."/>
            <person name="LaButti K."/>
            <person name="Pangilinan J."/>
            <person name="Lipzen A."/>
            <person name="Riley R."/>
            <person name="Andreopoulos W."/>
            <person name="He G."/>
            <person name="Johnson J."/>
            <person name="Nolan M."/>
            <person name="Tritt A."/>
            <person name="Barry K.W."/>
            <person name="Grigoriev I.V."/>
            <person name="Nagy L.G."/>
            <person name="Hibbett D."/>
            <person name="Henrissat B."/>
            <person name="Matheny P.B."/>
            <person name="Labbe J."/>
            <person name="Martin F.M."/>
        </authorList>
    </citation>
    <scope>NUCLEOTIDE SEQUENCE</scope>
    <source>
        <strain evidence="1">HHB10654</strain>
    </source>
</reference>
<evidence type="ECO:0000313" key="1">
    <source>
        <dbReference type="EMBL" id="KAI0063909.1"/>
    </source>
</evidence>
<protein>
    <submittedName>
        <fullName evidence="1">Aldo/keto reductase</fullName>
    </submittedName>
</protein>
<proteinExistence type="predicted"/>
<evidence type="ECO:0000313" key="2">
    <source>
        <dbReference type="Proteomes" id="UP000814140"/>
    </source>
</evidence>
<gene>
    <name evidence="1" type="ORF">BV25DRAFT_1914962</name>
</gene>
<sequence>MAPKLPTRKIGNTDVTAIGYGAMGIAAFYGDPLPDEERFKVTIVLMLSRRMLNAVAAQILDAVYESGCTNWDTADLYMDSEDLIGTWFKRTGKRDQIFLATKFGSRPPSGKLVDGSPEYVRQAFDKSVKRLGVEKIDLYYLHRPDPTVPIELTVGAMAELVQRVFTSHFNAMGTLTRLRREGKVKYLGLSEVSASTLRRAYAVHPIAAIQVEYSPFTLDIEANAVLQTARELGVAVIAYSPLGRGLLTGKYKGPEDFAEDDFRRRVPRYSKENFPKILKLADDLKVVGDRHGASSGQVALAWLLAQGPEVIPIPGTRNVKYLRENLGALDVQLTSDDVQDVRRIAEDADNFEEGRYPPGLQELLFADTPPLP</sequence>
<organism evidence="1 2">
    <name type="scientific">Artomyces pyxidatus</name>
    <dbReference type="NCBI Taxonomy" id="48021"/>
    <lineage>
        <taxon>Eukaryota</taxon>
        <taxon>Fungi</taxon>
        <taxon>Dikarya</taxon>
        <taxon>Basidiomycota</taxon>
        <taxon>Agaricomycotina</taxon>
        <taxon>Agaricomycetes</taxon>
        <taxon>Russulales</taxon>
        <taxon>Auriscalpiaceae</taxon>
        <taxon>Artomyces</taxon>
    </lineage>
</organism>
<reference evidence="1" key="1">
    <citation type="submission" date="2021-03" db="EMBL/GenBank/DDBJ databases">
        <authorList>
            <consortium name="DOE Joint Genome Institute"/>
            <person name="Ahrendt S."/>
            <person name="Looney B.P."/>
            <person name="Miyauchi S."/>
            <person name="Morin E."/>
            <person name="Drula E."/>
            <person name="Courty P.E."/>
            <person name="Chicoki N."/>
            <person name="Fauchery L."/>
            <person name="Kohler A."/>
            <person name="Kuo A."/>
            <person name="Labutti K."/>
            <person name="Pangilinan J."/>
            <person name="Lipzen A."/>
            <person name="Riley R."/>
            <person name="Andreopoulos W."/>
            <person name="He G."/>
            <person name="Johnson J."/>
            <person name="Barry K.W."/>
            <person name="Grigoriev I.V."/>
            <person name="Nagy L."/>
            <person name="Hibbett D."/>
            <person name="Henrissat B."/>
            <person name="Matheny P.B."/>
            <person name="Labbe J."/>
            <person name="Martin F."/>
        </authorList>
    </citation>
    <scope>NUCLEOTIDE SEQUENCE</scope>
    <source>
        <strain evidence="1">HHB10654</strain>
    </source>
</reference>
<name>A0ACB8T4Y2_9AGAM</name>